<evidence type="ECO:0000313" key="1">
    <source>
        <dbReference type="EMBL" id="GAH80547.1"/>
    </source>
</evidence>
<protein>
    <submittedName>
        <fullName evidence="1">Uncharacterized protein</fullName>
    </submittedName>
</protein>
<accession>X1IFS2</accession>
<gene>
    <name evidence="1" type="ORF">S03H2_64674</name>
</gene>
<organism evidence="1">
    <name type="scientific">marine sediment metagenome</name>
    <dbReference type="NCBI Taxonomy" id="412755"/>
    <lineage>
        <taxon>unclassified sequences</taxon>
        <taxon>metagenomes</taxon>
        <taxon>ecological metagenomes</taxon>
    </lineage>
</organism>
<proteinExistence type="predicted"/>
<dbReference type="EMBL" id="BARU01042041">
    <property type="protein sequence ID" value="GAH80547.1"/>
    <property type="molecule type" value="Genomic_DNA"/>
</dbReference>
<dbReference type="AlphaFoldDB" id="X1IFS2"/>
<reference evidence="1" key="1">
    <citation type="journal article" date="2014" name="Front. Microbiol.">
        <title>High frequency of phylogenetically diverse reductive dehalogenase-homologous genes in deep subseafloor sedimentary metagenomes.</title>
        <authorList>
            <person name="Kawai M."/>
            <person name="Futagami T."/>
            <person name="Toyoda A."/>
            <person name="Takaki Y."/>
            <person name="Nishi S."/>
            <person name="Hori S."/>
            <person name="Arai W."/>
            <person name="Tsubouchi T."/>
            <person name="Morono Y."/>
            <person name="Uchiyama I."/>
            <person name="Ito T."/>
            <person name="Fujiyama A."/>
            <person name="Inagaki F."/>
            <person name="Takami H."/>
        </authorList>
    </citation>
    <scope>NUCLEOTIDE SEQUENCE</scope>
    <source>
        <strain evidence="1">Expedition CK06-06</strain>
    </source>
</reference>
<sequence length="61" mass="6764">MPATRKTIAESLNRIANNVKDTAVRTQSIRTAKGKSLVNYRLRNSANELLELADSISYLSV</sequence>
<comment type="caution">
    <text evidence="1">The sequence shown here is derived from an EMBL/GenBank/DDBJ whole genome shotgun (WGS) entry which is preliminary data.</text>
</comment>
<name>X1IFS2_9ZZZZ</name>